<protein>
    <submittedName>
        <fullName evidence="2">Uncharacterized protein</fullName>
    </submittedName>
</protein>
<feature type="transmembrane region" description="Helical" evidence="1">
    <location>
        <begin position="42"/>
        <end position="61"/>
    </location>
</feature>
<reference evidence="2" key="1">
    <citation type="submission" date="2018-02" db="EMBL/GenBank/DDBJ databases">
        <title>Rhizophora mucronata_Transcriptome.</title>
        <authorList>
            <person name="Meera S.P."/>
            <person name="Sreeshan A."/>
            <person name="Augustine A."/>
        </authorList>
    </citation>
    <scope>NUCLEOTIDE SEQUENCE</scope>
    <source>
        <tissue evidence="2">Leaf</tissue>
    </source>
</reference>
<accession>A0A2P2Q5U1</accession>
<keyword evidence="1" id="KW-0812">Transmembrane</keyword>
<keyword evidence="1" id="KW-0472">Membrane</keyword>
<proteinExistence type="predicted"/>
<keyword evidence="1" id="KW-1133">Transmembrane helix</keyword>
<evidence type="ECO:0000256" key="1">
    <source>
        <dbReference type="SAM" id="Phobius"/>
    </source>
</evidence>
<dbReference type="AlphaFoldDB" id="A0A2P2Q5U1"/>
<feature type="transmembrane region" description="Helical" evidence="1">
    <location>
        <begin position="67"/>
        <end position="86"/>
    </location>
</feature>
<organism evidence="2">
    <name type="scientific">Rhizophora mucronata</name>
    <name type="common">Asiatic mangrove</name>
    <dbReference type="NCBI Taxonomy" id="61149"/>
    <lineage>
        <taxon>Eukaryota</taxon>
        <taxon>Viridiplantae</taxon>
        <taxon>Streptophyta</taxon>
        <taxon>Embryophyta</taxon>
        <taxon>Tracheophyta</taxon>
        <taxon>Spermatophyta</taxon>
        <taxon>Magnoliopsida</taxon>
        <taxon>eudicotyledons</taxon>
        <taxon>Gunneridae</taxon>
        <taxon>Pentapetalae</taxon>
        <taxon>rosids</taxon>
        <taxon>fabids</taxon>
        <taxon>Malpighiales</taxon>
        <taxon>Rhizophoraceae</taxon>
        <taxon>Rhizophora</taxon>
    </lineage>
</organism>
<name>A0A2P2Q5U1_RHIMU</name>
<sequence length="90" mass="10625">MCFGIKQRTLHLLLLARTTRPPNLFFHFLHSVLIQSSNQITISFNVTIAFIFTINCIFLSIRYFSFIPFILQFCSLGFLFHMILFVHPIR</sequence>
<dbReference type="EMBL" id="GGEC01081847">
    <property type="protein sequence ID" value="MBX62331.1"/>
    <property type="molecule type" value="Transcribed_RNA"/>
</dbReference>
<evidence type="ECO:0000313" key="2">
    <source>
        <dbReference type="EMBL" id="MBX62331.1"/>
    </source>
</evidence>